<keyword evidence="1" id="KW-0812">Transmembrane</keyword>
<dbReference type="RefSeq" id="WP_032085726.1">
    <property type="nucleotide sequence ID" value="NZ_MINN01000033.1"/>
</dbReference>
<dbReference type="Proteomes" id="UP000182062">
    <property type="component" value="Unassembled WGS sequence"/>
</dbReference>
<evidence type="ECO:0000313" key="2">
    <source>
        <dbReference type="EMBL" id="OIU73093.1"/>
    </source>
</evidence>
<evidence type="ECO:0000256" key="1">
    <source>
        <dbReference type="SAM" id="Phobius"/>
    </source>
</evidence>
<accession>A0A1J6W622</accession>
<evidence type="ECO:0000313" key="3">
    <source>
        <dbReference type="Proteomes" id="UP000182062"/>
    </source>
</evidence>
<feature type="transmembrane region" description="Helical" evidence="1">
    <location>
        <begin position="45"/>
        <end position="70"/>
    </location>
</feature>
<name>A0A1J6W622_9BACI</name>
<keyword evidence="1" id="KW-1133">Transmembrane helix</keyword>
<reference evidence="2 3" key="1">
    <citation type="submission" date="2016-09" db="EMBL/GenBank/DDBJ databases">
        <title>Bacillus aquimaris SAMM genome sequence reveals colonization and biosurfactant production capacities.</title>
        <authorList>
            <person name="Waghmode S.R."/>
            <person name="Suryavanshi M.V."/>
        </authorList>
    </citation>
    <scope>NUCLEOTIDE SEQUENCE [LARGE SCALE GENOMIC DNA]</scope>
    <source>
        <strain evidence="2 3">SAMM</strain>
    </source>
</reference>
<proteinExistence type="predicted"/>
<feature type="transmembrane region" description="Helical" evidence="1">
    <location>
        <begin position="77"/>
        <end position="96"/>
    </location>
</feature>
<feature type="transmembrane region" description="Helical" evidence="1">
    <location>
        <begin position="7"/>
        <end position="25"/>
    </location>
</feature>
<dbReference type="EMBL" id="MINN01000033">
    <property type="protein sequence ID" value="OIU73093.1"/>
    <property type="molecule type" value="Genomic_DNA"/>
</dbReference>
<keyword evidence="1" id="KW-0472">Membrane</keyword>
<comment type="caution">
    <text evidence="2">The sequence shown here is derived from an EMBL/GenBank/DDBJ whole genome shotgun (WGS) entry which is preliminary data.</text>
</comment>
<gene>
    <name evidence="2" type="ORF">BHE18_15550</name>
</gene>
<dbReference type="AlphaFoldDB" id="A0A1J6W622"/>
<keyword evidence="3" id="KW-1185">Reference proteome</keyword>
<protein>
    <submittedName>
        <fullName evidence="2">Uncharacterized protein</fullName>
    </submittedName>
</protein>
<organism evidence="2 3">
    <name type="scientific">Rossellomorea aquimaris</name>
    <dbReference type="NCBI Taxonomy" id="189382"/>
    <lineage>
        <taxon>Bacteria</taxon>
        <taxon>Bacillati</taxon>
        <taxon>Bacillota</taxon>
        <taxon>Bacilli</taxon>
        <taxon>Bacillales</taxon>
        <taxon>Bacillaceae</taxon>
        <taxon>Rossellomorea</taxon>
    </lineage>
</organism>
<sequence>MVKNKFALMVSFVLLAIPMILFFPFPDNEEYMTRSEFMGLPIETWNGYVPLGVAGAVLFIAAMILLVIGLKKYRVRGVLIVSFSFVLLPYVLIWLYQETFAQGIYAVSYDGEGSCVFERAAEEEMLNGECKLNLHNHSGEETTVEVEFIDTYIPGEEARMESLMNVNGPYVITLGANEKRSIKLEELLDVSRLPKTIDGGSFSNVQVRLKDGEESRIL</sequence>